<gene>
    <name evidence="1" type="ORF">LCGC14_2773230</name>
</gene>
<feature type="non-terminal residue" evidence="1">
    <location>
        <position position="1"/>
    </location>
</feature>
<accession>A0A0F8YVJ0</accession>
<proteinExistence type="predicted"/>
<name>A0A0F8YVJ0_9ZZZZ</name>
<organism evidence="1">
    <name type="scientific">marine sediment metagenome</name>
    <dbReference type="NCBI Taxonomy" id="412755"/>
    <lineage>
        <taxon>unclassified sequences</taxon>
        <taxon>metagenomes</taxon>
        <taxon>ecological metagenomes</taxon>
    </lineage>
</organism>
<sequence>IAAQLTAFAKWEGGKYTPQFATVSIDSSGTGSISAGATLYGWDVVDSAWRAISQLNGGNAISLTAVIGFEGRLNDVGLFGALAVSGTVNGGITVTVKFHPVSSTE</sequence>
<comment type="caution">
    <text evidence="1">The sequence shown here is derived from an EMBL/GenBank/DDBJ whole genome shotgun (WGS) entry which is preliminary data.</text>
</comment>
<dbReference type="EMBL" id="LAZR01051307">
    <property type="protein sequence ID" value="KKK85447.1"/>
    <property type="molecule type" value="Genomic_DNA"/>
</dbReference>
<reference evidence="1" key="1">
    <citation type="journal article" date="2015" name="Nature">
        <title>Complex archaea that bridge the gap between prokaryotes and eukaryotes.</title>
        <authorList>
            <person name="Spang A."/>
            <person name="Saw J.H."/>
            <person name="Jorgensen S.L."/>
            <person name="Zaremba-Niedzwiedzka K."/>
            <person name="Martijn J."/>
            <person name="Lind A.E."/>
            <person name="van Eijk R."/>
            <person name="Schleper C."/>
            <person name="Guy L."/>
            <person name="Ettema T.J."/>
        </authorList>
    </citation>
    <scope>NUCLEOTIDE SEQUENCE</scope>
</reference>
<protein>
    <submittedName>
        <fullName evidence="1">Uncharacterized protein</fullName>
    </submittedName>
</protein>
<evidence type="ECO:0000313" key="1">
    <source>
        <dbReference type="EMBL" id="KKK85447.1"/>
    </source>
</evidence>
<dbReference type="AlphaFoldDB" id="A0A0F8YVJ0"/>